<comment type="caution">
    <text evidence="1">The sequence shown here is derived from an EMBL/GenBank/DDBJ whole genome shotgun (WGS) entry which is preliminary data.</text>
</comment>
<reference evidence="1 2" key="1">
    <citation type="submission" date="2019-03" db="EMBL/GenBank/DDBJ databases">
        <title>Genomic Encyclopedia of Type Strains, Phase IV (KMG-IV): sequencing the most valuable type-strain genomes for metagenomic binning, comparative biology and taxonomic classification.</title>
        <authorList>
            <person name="Goeker M."/>
        </authorList>
    </citation>
    <scope>NUCLEOTIDE SEQUENCE [LARGE SCALE GENOMIC DNA]</scope>
    <source>
        <strain evidence="1 2">DSM 100309</strain>
    </source>
</reference>
<sequence>MNNAAFRLVSPVKSIHLRHIAVVALVWSVALVSSFASPLTQAATECSAFSGPTRVSLLELYTSEGCSSCPPADKWLSELVTQKSITQRVIPLALHVDYWDYIGWKDRFAQPLYSSRQREMARLSHSTLVYTPQVILNGKDFRGWGNDTFTRTVNEVSKLPPGAQITLTLNPAKADETHITAHAKARSGTALYVAVYQNDLFSEISAGENRGRKLYHDGVVREWIGPIVIGQGGQVSWQQAIRSKPEWVTTKMGVVAFVQDQATGEVLQAMQLPWCAG</sequence>
<evidence type="ECO:0000313" key="2">
    <source>
        <dbReference type="Proteomes" id="UP000295367"/>
    </source>
</evidence>
<dbReference type="InterPro" id="IPR010634">
    <property type="entry name" value="DUF1223"/>
</dbReference>
<accession>A0A4R3YEL7</accession>
<dbReference type="SUPFAM" id="SSF52833">
    <property type="entry name" value="Thioredoxin-like"/>
    <property type="match status" value="1"/>
</dbReference>
<protein>
    <recommendedName>
        <fullName evidence="3">DUF1223 domain-containing protein</fullName>
    </recommendedName>
</protein>
<dbReference type="PANTHER" id="PTHR36057">
    <property type="match status" value="1"/>
</dbReference>
<dbReference type="AlphaFoldDB" id="A0A4R3YEL7"/>
<organism evidence="1 2">
    <name type="scientific">Sulfurirhabdus autotrophica</name>
    <dbReference type="NCBI Taxonomy" id="1706046"/>
    <lineage>
        <taxon>Bacteria</taxon>
        <taxon>Pseudomonadati</taxon>
        <taxon>Pseudomonadota</taxon>
        <taxon>Betaproteobacteria</taxon>
        <taxon>Nitrosomonadales</taxon>
        <taxon>Sulfuricellaceae</taxon>
        <taxon>Sulfurirhabdus</taxon>
    </lineage>
</organism>
<dbReference type="Pfam" id="PF06764">
    <property type="entry name" value="DUF1223"/>
    <property type="match status" value="1"/>
</dbReference>
<dbReference type="RefSeq" id="WP_165922891.1">
    <property type="nucleotide sequence ID" value="NZ_BHVT01000073.1"/>
</dbReference>
<proteinExistence type="predicted"/>
<evidence type="ECO:0008006" key="3">
    <source>
        <dbReference type="Google" id="ProtNLM"/>
    </source>
</evidence>
<dbReference type="InterPro" id="IPR036249">
    <property type="entry name" value="Thioredoxin-like_sf"/>
</dbReference>
<dbReference type="EMBL" id="SMCO01000001">
    <property type="protein sequence ID" value="TCV90607.1"/>
    <property type="molecule type" value="Genomic_DNA"/>
</dbReference>
<gene>
    <name evidence="1" type="ORF">EDC63_101581</name>
</gene>
<evidence type="ECO:0000313" key="1">
    <source>
        <dbReference type="EMBL" id="TCV90607.1"/>
    </source>
</evidence>
<dbReference type="PANTHER" id="PTHR36057:SF1">
    <property type="entry name" value="LIPOPROTEIN LIPID ATTACHMENT SITE-LIKE PROTEIN, PUTATIVE (DUF1223)-RELATED"/>
    <property type="match status" value="1"/>
</dbReference>
<dbReference type="Gene3D" id="2.60.40.10">
    <property type="entry name" value="Immunoglobulins"/>
    <property type="match status" value="1"/>
</dbReference>
<dbReference type="InterPro" id="IPR013783">
    <property type="entry name" value="Ig-like_fold"/>
</dbReference>
<keyword evidence="2" id="KW-1185">Reference proteome</keyword>
<name>A0A4R3YEL7_9PROT</name>
<dbReference type="Proteomes" id="UP000295367">
    <property type="component" value="Unassembled WGS sequence"/>
</dbReference>